<dbReference type="PANTHER" id="PTHR43212">
    <property type="entry name" value="QUERCETIN 2,3-DIOXYGENASE"/>
    <property type="match status" value="1"/>
</dbReference>
<keyword evidence="7" id="KW-1185">Reference proteome</keyword>
<dbReference type="EMBL" id="BJYZ01000003">
    <property type="protein sequence ID" value="GEO37007.1"/>
    <property type="molecule type" value="Genomic_DNA"/>
</dbReference>
<dbReference type="InterPro" id="IPR011051">
    <property type="entry name" value="RmlC_Cupin_sf"/>
</dbReference>
<dbReference type="PANTHER" id="PTHR43212:SF3">
    <property type="entry name" value="QUERCETIN 2,3-DIOXYGENASE"/>
    <property type="match status" value="1"/>
</dbReference>
<dbReference type="Gene3D" id="2.60.120.10">
    <property type="entry name" value="Jelly Rolls"/>
    <property type="match status" value="2"/>
</dbReference>
<comment type="cofactor">
    <cofactor evidence="2">
        <name>Fe cation</name>
        <dbReference type="ChEBI" id="CHEBI:24875"/>
    </cofactor>
    <text evidence="2">Binds 1 Fe cation per subunit.</text>
</comment>
<dbReference type="Pfam" id="PF02678">
    <property type="entry name" value="Pirin"/>
    <property type="match status" value="1"/>
</dbReference>
<keyword evidence="6" id="KW-0223">Dioxygenase</keyword>
<organism evidence="6 7">
    <name type="scientific">Skermanella aerolata</name>
    <dbReference type="NCBI Taxonomy" id="393310"/>
    <lineage>
        <taxon>Bacteria</taxon>
        <taxon>Pseudomonadati</taxon>
        <taxon>Pseudomonadota</taxon>
        <taxon>Alphaproteobacteria</taxon>
        <taxon>Rhodospirillales</taxon>
        <taxon>Azospirillaceae</taxon>
        <taxon>Skermanella</taxon>
    </lineage>
</organism>
<accession>A0A512DKK7</accession>
<keyword evidence="6" id="KW-0560">Oxidoreductase</keyword>
<dbReference type="InterPro" id="IPR012093">
    <property type="entry name" value="Pirin"/>
</dbReference>
<dbReference type="GO" id="GO:0051213">
    <property type="term" value="F:dioxygenase activity"/>
    <property type="evidence" value="ECO:0007669"/>
    <property type="project" value="UniProtKB-KW"/>
</dbReference>
<dbReference type="CDD" id="cd02910">
    <property type="entry name" value="cupin_Yhhw_N"/>
    <property type="match status" value="1"/>
</dbReference>
<dbReference type="OrthoDB" id="9780903at2"/>
<dbReference type="InterPro" id="IPR041602">
    <property type="entry name" value="Quercetinase_C"/>
</dbReference>
<dbReference type="GO" id="GO:0046872">
    <property type="term" value="F:metal ion binding"/>
    <property type="evidence" value="ECO:0007669"/>
    <property type="project" value="UniProtKB-KW"/>
</dbReference>
<dbReference type="SUPFAM" id="SSF51182">
    <property type="entry name" value="RmlC-like cupins"/>
    <property type="match status" value="1"/>
</dbReference>
<feature type="domain" description="Pirin N-terminal" evidence="4">
    <location>
        <begin position="15"/>
        <end position="118"/>
    </location>
</feature>
<name>A0A512DKK7_9PROT</name>
<feature type="domain" description="Quercetin 2,3-dioxygenase C-terminal cupin" evidence="5">
    <location>
        <begin position="153"/>
        <end position="233"/>
    </location>
</feature>
<dbReference type="AlphaFoldDB" id="A0A512DKK7"/>
<dbReference type="RefSeq" id="WP_044425996.1">
    <property type="nucleotide sequence ID" value="NZ_BJYZ01000003.1"/>
</dbReference>
<feature type="binding site" evidence="2">
    <location>
        <position position="101"/>
    </location>
    <ligand>
        <name>Fe cation</name>
        <dbReference type="ChEBI" id="CHEBI:24875"/>
    </ligand>
</feature>
<feature type="binding site" evidence="2">
    <location>
        <position position="57"/>
    </location>
    <ligand>
        <name>Fe cation</name>
        <dbReference type="ChEBI" id="CHEBI:24875"/>
    </ligand>
</feature>
<gene>
    <name evidence="6" type="ORF">SAE02_11550</name>
</gene>
<keyword evidence="2" id="KW-0408">Iron</keyword>
<keyword evidence="2" id="KW-0479">Metal-binding</keyword>
<feature type="binding site" evidence="2">
    <location>
        <position position="59"/>
    </location>
    <ligand>
        <name>Fe cation</name>
        <dbReference type="ChEBI" id="CHEBI:24875"/>
    </ligand>
</feature>
<evidence type="ECO:0000259" key="5">
    <source>
        <dbReference type="Pfam" id="PF17954"/>
    </source>
</evidence>
<evidence type="ECO:0000259" key="4">
    <source>
        <dbReference type="Pfam" id="PF02678"/>
    </source>
</evidence>
<sequence length="234" mass="25221">MIEVIPFASLGRFDNEWLAARYHFSFANYRHRERDGLGPLLVWNDDTIQPGTGFPRHGHRDMEIITYVREGAITHEDHLGNVGRTEAGDVQVMSAGKGILHAEFNKEAEPARIFQIWIMPDAEGHKPRWETKAFPKGEAAGRLVVLASGREGDGDKGALAINQDAALLGATLPAGTTVTHAIGQGRQAYLVVARGTVRVNGTQVGERDGAVVSGESAIAIEAVGEAELLIADLP</sequence>
<proteinExistence type="inferred from homology"/>
<evidence type="ECO:0000313" key="6">
    <source>
        <dbReference type="EMBL" id="GEO37007.1"/>
    </source>
</evidence>
<evidence type="ECO:0000313" key="7">
    <source>
        <dbReference type="Proteomes" id="UP000321523"/>
    </source>
</evidence>
<comment type="similarity">
    <text evidence="1 3">Belongs to the pirin family.</text>
</comment>
<dbReference type="Proteomes" id="UP000321523">
    <property type="component" value="Unassembled WGS sequence"/>
</dbReference>
<comment type="caution">
    <text evidence="6">The sequence shown here is derived from an EMBL/GenBank/DDBJ whole genome shotgun (WGS) entry which is preliminary data.</text>
</comment>
<feature type="binding site" evidence="2">
    <location>
        <position position="103"/>
    </location>
    <ligand>
        <name>Fe cation</name>
        <dbReference type="ChEBI" id="CHEBI:24875"/>
    </ligand>
</feature>
<protein>
    <submittedName>
        <fullName evidence="6">Putative quercetin 2,3-dioxygenase</fullName>
    </submittedName>
</protein>
<dbReference type="InterPro" id="IPR003829">
    <property type="entry name" value="Pirin_N_dom"/>
</dbReference>
<evidence type="ECO:0000256" key="1">
    <source>
        <dbReference type="ARBA" id="ARBA00008416"/>
    </source>
</evidence>
<evidence type="ECO:0000256" key="2">
    <source>
        <dbReference type="PIRSR" id="PIRSR006232-1"/>
    </source>
</evidence>
<dbReference type="Pfam" id="PF17954">
    <property type="entry name" value="Pirin_C_2"/>
    <property type="match status" value="1"/>
</dbReference>
<dbReference type="InterPro" id="IPR014710">
    <property type="entry name" value="RmlC-like_jellyroll"/>
</dbReference>
<dbReference type="PIRSF" id="PIRSF006232">
    <property type="entry name" value="Pirin"/>
    <property type="match status" value="1"/>
</dbReference>
<evidence type="ECO:0000256" key="3">
    <source>
        <dbReference type="RuleBase" id="RU003457"/>
    </source>
</evidence>
<reference evidence="6 7" key="1">
    <citation type="submission" date="2019-07" db="EMBL/GenBank/DDBJ databases">
        <title>Whole genome shotgun sequence of Skermanella aerolata NBRC 106429.</title>
        <authorList>
            <person name="Hosoyama A."/>
            <person name="Uohara A."/>
            <person name="Ohji S."/>
            <person name="Ichikawa N."/>
        </authorList>
    </citation>
    <scope>NUCLEOTIDE SEQUENCE [LARGE SCALE GENOMIC DNA]</scope>
    <source>
        <strain evidence="6 7">NBRC 106429</strain>
    </source>
</reference>